<evidence type="ECO:0000256" key="4">
    <source>
        <dbReference type="ARBA" id="ARBA00012867"/>
    </source>
</evidence>
<evidence type="ECO:0000256" key="10">
    <source>
        <dbReference type="ARBA" id="ARBA00047554"/>
    </source>
</evidence>
<comment type="pathway">
    <text evidence="2 11">Porphyrin-containing compound metabolism; protoporphyrin-IX biosynthesis; protoporphyrin-IX from protoporphyrinogen-IX: step 1/1.</text>
</comment>
<feature type="domain" description="Amine oxidase" evidence="12">
    <location>
        <begin position="91"/>
        <end position="567"/>
    </location>
</feature>
<evidence type="ECO:0000256" key="11">
    <source>
        <dbReference type="RuleBase" id="RU367069"/>
    </source>
</evidence>
<comment type="cofactor">
    <cofactor evidence="11">
        <name>FAD</name>
        <dbReference type="ChEBI" id="CHEBI:57692"/>
    </cofactor>
    <text evidence="11">Binds 1 FAD per subunit.</text>
</comment>
<dbReference type="SUPFAM" id="SSF54373">
    <property type="entry name" value="FAD-linked reductases, C-terminal domain"/>
    <property type="match status" value="1"/>
</dbReference>
<evidence type="ECO:0000259" key="12">
    <source>
        <dbReference type="Pfam" id="PF01593"/>
    </source>
</evidence>
<evidence type="ECO:0000256" key="9">
    <source>
        <dbReference type="ARBA" id="ARBA00023244"/>
    </source>
</evidence>
<keyword evidence="9 11" id="KW-0627">Porphyrin biosynthesis</keyword>
<evidence type="ECO:0000256" key="5">
    <source>
        <dbReference type="ARBA" id="ARBA00022630"/>
    </source>
</evidence>
<keyword evidence="6 11" id="KW-0274">FAD</keyword>
<dbReference type="GO" id="GO:0004729">
    <property type="term" value="F:oxygen-dependent protoporphyrinogen oxidase activity"/>
    <property type="evidence" value="ECO:0007669"/>
    <property type="project" value="UniProtKB-UniRule"/>
</dbReference>
<comment type="caution">
    <text evidence="13">The sequence shown here is derived from an EMBL/GenBank/DDBJ whole genome shotgun (WGS) entry which is preliminary data.</text>
</comment>
<dbReference type="GO" id="GO:0005743">
    <property type="term" value="C:mitochondrial inner membrane"/>
    <property type="evidence" value="ECO:0007669"/>
    <property type="project" value="UniProtKB-SubCell"/>
</dbReference>
<dbReference type="AlphaFoldDB" id="A0A420IB97"/>
<dbReference type="InterPro" id="IPR004572">
    <property type="entry name" value="Protoporphyrinogen_oxidase"/>
</dbReference>
<dbReference type="EMBL" id="MCBS01025017">
    <property type="protein sequence ID" value="RKF71823.1"/>
    <property type="molecule type" value="Genomic_DNA"/>
</dbReference>
<comment type="similarity">
    <text evidence="3 11">Belongs to the protoporphyrinogen/coproporphyrinogen oxidase family. Protoporphyrinogen oxidase subfamily.</text>
</comment>
<keyword evidence="8 11" id="KW-0350">Heme biosynthesis</keyword>
<dbReference type="PANTHER" id="PTHR42923">
    <property type="entry name" value="PROTOPORPHYRINOGEN OXIDASE"/>
    <property type="match status" value="1"/>
</dbReference>
<evidence type="ECO:0000256" key="7">
    <source>
        <dbReference type="ARBA" id="ARBA00023002"/>
    </source>
</evidence>
<dbReference type="UniPathway" id="UPA00251">
    <property type="reaction ID" value="UER00324"/>
</dbReference>
<dbReference type="Proteomes" id="UP000285326">
    <property type="component" value="Unassembled WGS sequence"/>
</dbReference>
<reference evidence="13 14" key="1">
    <citation type="journal article" date="2018" name="BMC Genomics">
        <title>Comparative genome analyses reveal sequence features reflecting distinct modes of host-adaptation between dicot and monocot powdery mildew.</title>
        <authorList>
            <person name="Wu Y."/>
            <person name="Ma X."/>
            <person name="Pan Z."/>
            <person name="Kale S.D."/>
            <person name="Song Y."/>
            <person name="King H."/>
            <person name="Zhang Q."/>
            <person name="Presley C."/>
            <person name="Deng X."/>
            <person name="Wei C.I."/>
            <person name="Xiao S."/>
        </authorList>
    </citation>
    <scope>NUCLEOTIDE SEQUENCE [LARGE SCALE GENOMIC DNA]</scope>
    <source>
        <strain evidence="13">UMSG1</strain>
    </source>
</reference>
<organism evidence="13 14">
    <name type="scientific">Golovinomyces cichoracearum</name>
    <dbReference type="NCBI Taxonomy" id="62708"/>
    <lineage>
        <taxon>Eukaryota</taxon>
        <taxon>Fungi</taxon>
        <taxon>Dikarya</taxon>
        <taxon>Ascomycota</taxon>
        <taxon>Pezizomycotina</taxon>
        <taxon>Leotiomycetes</taxon>
        <taxon>Erysiphales</taxon>
        <taxon>Erysiphaceae</taxon>
        <taxon>Golovinomyces</taxon>
    </lineage>
</organism>
<name>A0A420IB97_9PEZI</name>
<comment type="catalytic activity">
    <reaction evidence="10 11">
        <text>protoporphyrinogen IX + 3 O2 = protoporphyrin IX + 3 H2O2</text>
        <dbReference type="Rhea" id="RHEA:25576"/>
        <dbReference type="ChEBI" id="CHEBI:15379"/>
        <dbReference type="ChEBI" id="CHEBI:16240"/>
        <dbReference type="ChEBI" id="CHEBI:57306"/>
        <dbReference type="ChEBI" id="CHEBI:57307"/>
        <dbReference type="EC" id="1.3.3.4"/>
    </reaction>
</comment>
<dbReference type="SUPFAM" id="SSF51905">
    <property type="entry name" value="FAD/NAD(P)-binding domain"/>
    <property type="match status" value="1"/>
</dbReference>
<keyword evidence="7 11" id="KW-0560">Oxidoreductase</keyword>
<dbReference type="InterPro" id="IPR036188">
    <property type="entry name" value="FAD/NAD-bd_sf"/>
</dbReference>
<sequence>MYNQPLNLSRFSRQAISRTLSATARSVTSKKIHSQAENAKARIHAIDSSSSHLQTVEKYDSLSSLSTKRNLSSSDSLLTTHSQVAILGSGISGLATAYYLTRKIPDIKIDLYESTNRLGGWLQSESVDIGSGQILLESGPRTLRYGTASSYTTAEMVQDLGIENELLTSPKDSIAAKNRYIYYPDHLVRMPVPGESLWGNINLLLSEPVFKGILPAFLEFLRPPRSKDLTDESVASFFSRRLGGNDLVNNIHSAIIHGIYAGDINNLSVRSLFPGLWYMEKHFGSLLKGVFICAKNKKQLVSPSDISISKEVYPKINRTLNYRLKEAGVFSFTGGLEVLSRAIEVKLRASPNVAFRINQEVKSLQLVDDRIEIQTSDSDHSTKYSHVVSTLLPHQTSSLTSHLPSLAMIPTVTVMVVNLYYDSEEILPIHGFGYLIPGSISFDRNPECALGVVFDSDTIRGQDTVPGTKLTVMMGGHWWDEFTSFPDEEEGTRMAKAVLKRHLGIESDPLVVRVNLQKDCIPQYSVGHMDFLKRASMELGNFKGRLSVTGCGYRGVGVNDCIAAARDLVSRMNSGLGSQPATGLEWVDEDLQQVTVGSS</sequence>
<evidence type="ECO:0000313" key="14">
    <source>
        <dbReference type="Proteomes" id="UP000285326"/>
    </source>
</evidence>
<proteinExistence type="inferred from homology"/>
<protein>
    <recommendedName>
        <fullName evidence="4 11">Protoporphyrinogen oxidase</fullName>
        <ecNumber evidence="4 11">1.3.3.4</ecNumber>
    </recommendedName>
</protein>
<dbReference type="InterPro" id="IPR050464">
    <property type="entry name" value="Zeta_carotene_desat/Oxidored"/>
</dbReference>
<comment type="subcellular location">
    <subcellularLocation>
        <location evidence="11">Mitochondrion inner membrane</location>
    </subcellularLocation>
</comment>
<accession>A0A420IB97</accession>
<comment type="function">
    <text evidence="1 11">Catalyzes the 6-electron oxidation of protoporphyrinogen-IX to form protoporphyrin-IX.</text>
</comment>
<dbReference type="InterPro" id="IPR002937">
    <property type="entry name" value="Amino_oxidase"/>
</dbReference>
<dbReference type="EC" id="1.3.3.4" evidence="4 11"/>
<evidence type="ECO:0000313" key="13">
    <source>
        <dbReference type="EMBL" id="RKF71823.1"/>
    </source>
</evidence>
<evidence type="ECO:0000256" key="3">
    <source>
        <dbReference type="ARBA" id="ARBA00010551"/>
    </source>
</evidence>
<evidence type="ECO:0000256" key="6">
    <source>
        <dbReference type="ARBA" id="ARBA00022827"/>
    </source>
</evidence>
<dbReference type="GO" id="GO:0006782">
    <property type="term" value="P:protoporphyrinogen IX biosynthetic process"/>
    <property type="evidence" value="ECO:0007669"/>
    <property type="project" value="UniProtKB-UniRule"/>
</dbReference>
<gene>
    <name evidence="13" type="ORF">GcM1_250234</name>
</gene>
<evidence type="ECO:0000256" key="8">
    <source>
        <dbReference type="ARBA" id="ARBA00023133"/>
    </source>
</evidence>
<evidence type="ECO:0000256" key="1">
    <source>
        <dbReference type="ARBA" id="ARBA00002600"/>
    </source>
</evidence>
<evidence type="ECO:0000256" key="2">
    <source>
        <dbReference type="ARBA" id="ARBA00005073"/>
    </source>
</evidence>
<keyword evidence="5 11" id="KW-0285">Flavoprotein</keyword>
<dbReference type="NCBIfam" id="TIGR00562">
    <property type="entry name" value="proto_IX_ox"/>
    <property type="match status" value="1"/>
</dbReference>
<dbReference type="Pfam" id="PF01593">
    <property type="entry name" value="Amino_oxidase"/>
    <property type="match status" value="1"/>
</dbReference>
<dbReference type="Gene3D" id="3.50.50.60">
    <property type="entry name" value="FAD/NAD(P)-binding domain"/>
    <property type="match status" value="1"/>
</dbReference>
<dbReference type="PANTHER" id="PTHR42923:SF3">
    <property type="entry name" value="PROTOPORPHYRINOGEN OXIDASE"/>
    <property type="match status" value="1"/>
</dbReference>